<organism evidence="1 2">
    <name type="scientific">Goodea atripinnis</name>
    <dbReference type="NCBI Taxonomy" id="208336"/>
    <lineage>
        <taxon>Eukaryota</taxon>
        <taxon>Metazoa</taxon>
        <taxon>Chordata</taxon>
        <taxon>Craniata</taxon>
        <taxon>Vertebrata</taxon>
        <taxon>Euteleostomi</taxon>
        <taxon>Actinopterygii</taxon>
        <taxon>Neopterygii</taxon>
        <taxon>Teleostei</taxon>
        <taxon>Neoteleostei</taxon>
        <taxon>Acanthomorphata</taxon>
        <taxon>Ovalentaria</taxon>
        <taxon>Atherinomorphae</taxon>
        <taxon>Cyprinodontiformes</taxon>
        <taxon>Goodeidae</taxon>
        <taxon>Goodea</taxon>
    </lineage>
</organism>
<name>A0ABV0N9G6_9TELE</name>
<evidence type="ECO:0000313" key="2">
    <source>
        <dbReference type="Proteomes" id="UP001476798"/>
    </source>
</evidence>
<comment type="caution">
    <text evidence="1">The sequence shown here is derived from an EMBL/GenBank/DDBJ whole genome shotgun (WGS) entry which is preliminary data.</text>
</comment>
<evidence type="ECO:0000313" key="1">
    <source>
        <dbReference type="EMBL" id="MEQ2166902.1"/>
    </source>
</evidence>
<dbReference type="EMBL" id="JAHRIO010026684">
    <property type="protein sequence ID" value="MEQ2166902.1"/>
    <property type="molecule type" value="Genomic_DNA"/>
</dbReference>
<accession>A0ABV0N9G6</accession>
<reference evidence="1 2" key="1">
    <citation type="submission" date="2021-06" db="EMBL/GenBank/DDBJ databases">
        <authorList>
            <person name="Palmer J.M."/>
        </authorList>
    </citation>
    <scope>NUCLEOTIDE SEQUENCE [LARGE SCALE GENOMIC DNA]</scope>
    <source>
        <strain evidence="1 2">GA_2019</strain>
        <tissue evidence="1">Muscle</tissue>
    </source>
</reference>
<keyword evidence="2" id="KW-1185">Reference proteome</keyword>
<sequence>MTLHVTATVCSGTTSQHREPWVHIQKTVGTLIRVSCLHFPQLLQRPSDQCSNSGIHEYEQNRHNNQYTVLYEGVEEVAIEEETEGERCLRWVGREDRCSETEEKKKKRKRRGVALY</sequence>
<gene>
    <name evidence="1" type="ORF">GOODEAATRI_033203</name>
</gene>
<protein>
    <submittedName>
        <fullName evidence="1">Uncharacterized protein</fullName>
    </submittedName>
</protein>
<dbReference type="Proteomes" id="UP001476798">
    <property type="component" value="Unassembled WGS sequence"/>
</dbReference>
<proteinExistence type="predicted"/>